<dbReference type="AlphaFoldDB" id="U2K309"/>
<keyword evidence="4" id="KW-1185">Reference proteome</keyword>
<dbReference type="InterPro" id="IPR002105">
    <property type="entry name" value="Dockerin_1_rpt"/>
</dbReference>
<protein>
    <submittedName>
        <fullName evidence="3">Dockerin type I repeat-containing domain protein</fullName>
    </submittedName>
</protein>
<organism evidence="3 4">
    <name type="scientific">Ruminococcus callidus ATCC 27760</name>
    <dbReference type="NCBI Taxonomy" id="411473"/>
    <lineage>
        <taxon>Bacteria</taxon>
        <taxon>Bacillati</taxon>
        <taxon>Bacillota</taxon>
        <taxon>Clostridia</taxon>
        <taxon>Eubacteriales</taxon>
        <taxon>Oscillospiraceae</taxon>
        <taxon>Ruminococcus</taxon>
    </lineage>
</organism>
<dbReference type="Gene3D" id="1.10.1330.10">
    <property type="entry name" value="Dockerin domain"/>
    <property type="match status" value="1"/>
</dbReference>
<feature type="domain" description="Dockerin" evidence="2">
    <location>
        <begin position="238"/>
        <end position="306"/>
    </location>
</feature>
<evidence type="ECO:0000256" key="1">
    <source>
        <dbReference type="SAM" id="SignalP"/>
    </source>
</evidence>
<evidence type="ECO:0000313" key="4">
    <source>
        <dbReference type="Proteomes" id="UP000016662"/>
    </source>
</evidence>
<dbReference type="STRING" id="411473.RUMCAL_03495"/>
<dbReference type="PATRIC" id="fig|411473.3.peg.2924"/>
<feature type="signal peptide" evidence="1">
    <location>
        <begin position="1"/>
        <end position="45"/>
    </location>
</feature>
<reference evidence="3 4" key="1">
    <citation type="submission" date="2013-07" db="EMBL/GenBank/DDBJ databases">
        <authorList>
            <person name="Weinstock G."/>
            <person name="Sodergren E."/>
            <person name="Wylie T."/>
            <person name="Fulton L."/>
            <person name="Fulton R."/>
            <person name="Fronick C."/>
            <person name="O'Laughlin M."/>
            <person name="Godfrey J."/>
            <person name="Miner T."/>
            <person name="Herter B."/>
            <person name="Appelbaum E."/>
            <person name="Cordes M."/>
            <person name="Lek S."/>
            <person name="Wollam A."/>
            <person name="Pepin K.H."/>
            <person name="Palsikar V.B."/>
            <person name="Mitreva M."/>
            <person name="Wilson R.K."/>
        </authorList>
    </citation>
    <scope>NUCLEOTIDE SEQUENCE [LARGE SCALE GENOMIC DNA]</scope>
    <source>
        <strain evidence="3 4">ATCC 27760</strain>
    </source>
</reference>
<dbReference type="InterPro" id="IPR016134">
    <property type="entry name" value="Dockerin_dom"/>
</dbReference>
<sequence length="310" mass="33627">MRKGFAVWGNEKERVISMKKTKRILSSLMALTLSAAMIGLSPVSAQEDATVGNSASSLAQMPESKDTTQNALDLLEEALQKDPNPDLARERLCEDLGVSALTDLTYSTPYHYYDFYTQELAVPESGDAYTYWILLYRDGVYCGNLSVTPALGLIQKDLKPYACVETALEQQDDMWFGGAIVDGLPAELVYTGGVIYSLNFGETKTDLVWGQLPHSDYNSGMIIETTTTPAVTTTQESNLSILGDVNLDGIVDLKDAVLLNKAANGTVALNDAQLQNADCNADTEVSAQDAVSLMRFLVHNISTLPDTSAE</sequence>
<dbReference type="GO" id="GO:0004553">
    <property type="term" value="F:hydrolase activity, hydrolyzing O-glycosyl compounds"/>
    <property type="evidence" value="ECO:0007669"/>
    <property type="project" value="InterPro"/>
</dbReference>
<dbReference type="GO" id="GO:0000272">
    <property type="term" value="P:polysaccharide catabolic process"/>
    <property type="evidence" value="ECO:0007669"/>
    <property type="project" value="InterPro"/>
</dbReference>
<dbReference type="EMBL" id="AWVF01000475">
    <property type="protein sequence ID" value="ERJ86637.1"/>
    <property type="molecule type" value="Genomic_DNA"/>
</dbReference>
<accession>U2K309</accession>
<dbReference type="HOGENOM" id="CLU_896839_0_0_9"/>
<dbReference type="SUPFAM" id="SSF63446">
    <property type="entry name" value="Type I dockerin domain"/>
    <property type="match status" value="1"/>
</dbReference>
<name>U2K309_9FIRM</name>
<dbReference type="Proteomes" id="UP000016662">
    <property type="component" value="Unassembled WGS sequence"/>
</dbReference>
<dbReference type="InterPro" id="IPR036439">
    <property type="entry name" value="Dockerin_dom_sf"/>
</dbReference>
<proteinExistence type="predicted"/>
<gene>
    <name evidence="3" type="ORF">RUMCAL_03495</name>
</gene>
<dbReference type="PROSITE" id="PS51766">
    <property type="entry name" value="DOCKERIN"/>
    <property type="match status" value="1"/>
</dbReference>
<keyword evidence="1" id="KW-0732">Signal</keyword>
<dbReference type="Pfam" id="PF00404">
    <property type="entry name" value="Dockerin_1"/>
    <property type="match status" value="1"/>
</dbReference>
<evidence type="ECO:0000259" key="2">
    <source>
        <dbReference type="PROSITE" id="PS51766"/>
    </source>
</evidence>
<comment type="caution">
    <text evidence="3">The sequence shown here is derived from an EMBL/GenBank/DDBJ whole genome shotgun (WGS) entry which is preliminary data.</text>
</comment>
<dbReference type="eggNOG" id="ENOG50329PI">
    <property type="taxonomic scope" value="Bacteria"/>
</dbReference>
<feature type="chain" id="PRO_5004628853" evidence="1">
    <location>
        <begin position="46"/>
        <end position="310"/>
    </location>
</feature>
<evidence type="ECO:0000313" key="3">
    <source>
        <dbReference type="EMBL" id="ERJ86637.1"/>
    </source>
</evidence>
<dbReference type="CDD" id="cd14256">
    <property type="entry name" value="Dockerin_I"/>
    <property type="match status" value="1"/>
</dbReference>